<dbReference type="Proteomes" id="UP000028868">
    <property type="component" value="Unassembled WGS sequence"/>
</dbReference>
<evidence type="ECO:0000313" key="2">
    <source>
        <dbReference type="Proteomes" id="UP000028868"/>
    </source>
</evidence>
<organism evidence="1 2">
    <name type="scientific">Halobacillus karajensis</name>
    <dbReference type="NCBI Taxonomy" id="195088"/>
    <lineage>
        <taxon>Bacteria</taxon>
        <taxon>Bacillati</taxon>
        <taxon>Bacillota</taxon>
        <taxon>Bacilli</taxon>
        <taxon>Bacillales</taxon>
        <taxon>Bacillaceae</taxon>
        <taxon>Halobacillus</taxon>
    </lineage>
</organism>
<evidence type="ECO:0000313" key="1">
    <source>
        <dbReference type="EMBL" id="CDQ23759.1"/>
    </source>
</evidence>
<gene>
    <name evidence="1" type="ORF">BN983_02010</name>
</gene>
<accession>A0A024P408</accession>
<protein>
    <submittedName>
        <fullName evidence="1">Uncharacterized protein</fullName>
    </submittedName>
</protein>
<dbReference type="AlphaFoldDB" id="A0A024P408"/>
<dbReference type="RefSeq" id="WP_035508126.1">
    <property type="nucleotide sequence ID" value="NZ_CCDI010000002.1"/>
</dbReference>
<proteinExistence type="predicted"/>
<comment type="caution">
    <text evidence="1">The sequence shown here is derived from an EMBL/GenBank/DDBJ whole genome shotgun (WGS) entry which is preliminary data.</text>
</comment>
<name>A0A024P408_9BACI</name>
<keyword evidence="2" id="KW-1185">Reference proteome</keyword>
<dbReference type="EMBL" id="CCDI010000002">
    <property type="protein sequence ID" value="CDQ23759.1"/>
    <property type="molecule type" value="Genomic_DNA"/>
</dbReference>
<sequence length="72" mass="8311">MKGDLTIDSPSFIQYQKRGEKHEKEKRMGHLYGSLYESGKVQYFEKGVIPWVGLRLIILIRMSILPEPSSLS</sequence>
<reference evidence="2" key="1">
    <citation type="submission" date="2014-03" db="EMBL/GenBank/DDBJ databases">
        <authorList>
            <person name="Urmite Genomes U."/>
        </authorList>
    </citation>
    <scope>NUCLEOTIDE SEQUENCE [LARGE SCALE GENOMIC DNA]</scope>
    <source>
        <strain evidence="2">HD-03</strain>
    </source>
</reference>
<reference evidence="1 2" key="2">
    <citation type="submission" date="2014-05" db="EMBL/GenBank/DDBJ databases">
        <title>Draft genome sequence of Halobacillus karajensis HK-03.</title>
        <authorList>
            <person name="Khelaifia S."/>
            <person name="Croce O."/>
            <person name="Lagier J.C."/>
            <person name="Raoult D."/>
        </authorList>
    </citation>
    <scope>NUCLEOTIDE SEQUENCE [LARGE SCALE GENOMIC DNA]</scope>
    <source>
        <strain evidence="1 2">HD-03</strain>
    </source>
</reference>